<dbReference type="OrthoDB" id="75754at2759"/>
<dbReference type="GO" id="GO:0012505">
    <property type="term" value="C:endomembrane system"/>
    <property type="evidence" value="ECO:0007669"/>
    <property type="project" value="TreeGrafter"/>
</dbReference>
<dbReference type="SMART" id="SM00397">
    <property type="entry name" value="t_SNARE"/>
    <property type="match status" value="1"/>
</dbReference>
<comment type="similarity">
    <text evidence="2">Belongs to the syntaxin family.</text>
</comment>
<dbReference type="InParanoid" id="A0A6P7FPF2"/>
<reference evidence="8" key="1">
    <citation type="submission" date="2025-04" db="UniProtKB">
        <authorList>
            <consortium name="RefSeq"/>
        </authorList>
    </citation>
    <scope>IDENTIFICATION</scope>
</reference>
<gene>
    <name evidence="8" type="primary">LOC114331333</name>
</gene>
<dbReference type="GO" id="GO:0048278">
    <property type="term" value="P:vesicle docking"/>
    <property type="evidence" value="ECO:0007669"/>
    <property type="project" value="TreeGrafter"/>
</dbReference>
<dbReference type="AlphaFoldDB" id="A0A6P7FPF2"/>
<organism evidence="8">
    <name type="scientific">Diabrotica virgifera virgifera</name>
    <name type="common">western corn rootworm</name>
    <dbReference type="NCBI Taxonomy" id="50390"/>
    <lineage>
        <taxon>Eukaryota</taxon>
        <taxon>Metazoa</taxon>
        <taxon>Ecdysozoa</taxon>
        <taxon>Arthropoda</taxon>
        <taxon>Hexapoda</taxon>
        <taxon>Insecta</taxon>
        <taxon>Pterygota</taxon>
        <taxon>Neoptera</taxon>
        <taxon>Endopterygota</taxon>
        <taxon>Coleoptera</taxon>
        <taxon>Polyphaga</taxon>
        <taxon>Cucujiformia</taxon>
        <taxon>Chrysomeloidea</taxon>
        <taxon>Chrysomelidae</taxon>
        <taxon>Galerucinae</taxon>
        <taxon>Diabroticina</taxon>
        <taxon>Diabroticites</taxon>
        <taxon>Diabrotica</taxon>
    </lineage>
</organism>
<reference evidence="6" key="2">
    <citation type="submission" date="2025-05" db="UniProtKB">
        <authorList>
            <consortium name="EnsemblMetazoa"/>
        </authorList>
    </citation>
    <scope>IDENTIFICATION</scope>
</reference>
<dbReference type="RefSeq" id="XP_028136662.1">
    <property type="nucleotide sequence ID" value="XM_028280861.1"/>
</dbReference>
<dbReference type="Proteomes" id="UP001652700">
    <property type="component" value="Unplaced"/>
</dbReference>
<dbReference type="Pfam" id="PF14523">
    <property type="entry name" value="Syntaxin_2"/>
    <property type="match status" value="1"/>
</dbReference>
<keyword evidence="3" id="KW-0532">Neurotransmitter transport</keyword>
<evidence type="ECO:0000313" key="8">
    <source>
        <dbReference type="RefSeq" id="XP_028136662.1"/>
    </source>
</evidence>
<dbReference type="Gene3D" id="1.20.5.110">
    <property type="match status" value="1"/>
</dbReference>
<keyword evidence="4" id="KW-0472">Membrane</keyword>
<dbReference type="PANTHER" id="PTHR19957:SF38">
    <property type="entry name" value="LD27581P"/>
    <property type="match status" value="1"/>
</dbReference>
<dbReference type="Pfam" id="PF05739">
    <property type="entry name" value="SNARE"/>
    <property type="match status" value="1"/>
</dbReference>
<protein>
    <submittedName>
        <fullName evidence="8">Syntaxin-12</fullName>
    </submittedName>
</protein>
<dbReference type="GO" id="GO:0000149">
    <property type="term" value="F:SNARE binding"/>
    <property type="evidence" value="ECO:0007669"/>
    <property type="project" value="TreeGrafter"/>
</dbReference>
<accession>A0A6P7FPF2</accession>
<evidence type="ECO:0000259" key="5">
    <source>
        <dbReference type="PROSITE" id="PS50192"/>
    </source>
</evidence>
<sequence>MNRQPPTYGAIAPSTQVVFSDQVATEFNNSSENVVTNIYTINNSIKVLGNALKVIGTKKDNQGIRSQVHVTQLSTNQIAASTSKEIVNLKQLSKGHKQRLLQVEKLEENFKEALGRYHNLQKDVANKQKLHLLVPSESVEETAQDDNDEQQMQAQKTRELAFEQDMLIERENRIMQIESDILDVNQIMRELGSIVHSQGGTIDTIENSIDHAAGNIEEGTEQLVKAAQYQNKYRKKLIYLVGIAVICAAILIIVLVVELKKDKK</sequence>
<dbReference type="GO" id="GO:0005484">
    <property type="term" value="F:SNAP receptor activity"/>
    <property type="evidence" value="ECO:0007669"/>
    <property type="project" value="InterPro"/>
</dbReference>
<dbReference type="GeneID" id="114331333"/>
<evidence type="ECO:0000256" key="2">
    <source>
        <dbReference type="ARBA" id="ARBA00009063"/>
    </source>
</evidence>
<keyword evidence="4" id="KW-1133">Transmembrane helix</keyword>
<dbReference type="CDD" id="cd15847">
    <property type="entry name" value="SNARE_syntaxin7_like"/>
    <property type="match status" value="1"/>
</dbReference>
<name>A0A6P7FPF2_DIAVI</name>
<dbReference type="PROSITE" id="PS00914">
    <property type="entry name" value="SYNTAXIN"/>
    <property type="match status" value="1"/>
</dbReference>
<evidence type="ECO:0000313" key="7">
    <source>
        <dbReference type="Proteomes" id="UP001652700"/>
    </source>
</evidence>
<dbReference type="InterPro" id="IPR010989">
    <property type="entry name" value="SNARE"/>
</dbReference>
<feature type="transmembrane region" description="Helical" evidence="4">
    <location>
        <begin position="237"/>
        <end position="257"/>
    </location>
</feature>
<dbReference type="InterPro" id="IPR006011">
    <property type="entry name" value="Syntaxin_N"/>
</dbReference>
<evidence type="ECO:0000313" key="6">
    <source>
        <dbReference type="EnsemblMetazoa" id="XP_050511781.1"/>
    </source>
</evidence>
<dbReference type="InterPro" id="IPR006012">
    <property type="entry name" value="Syntaxin/epimorphin_CS"/>
</dbReference>
<dbReference type="GO" id="GO:0006886">
    <property type="term" value="P:intracellular protein transport"/>
    <property type="evidence" value="ECO:0007669"/>
    <property type="project" value="InterPro"/>
</dbReference>
<dbReference type="GO" id="GO:0031201">
    <property type="term" value="C:SNARE complex"/>
    <property type="evidence" value="ECO:0007669"/>
    <property type="project" value="TreeGrafter"/>
</dbReference>
<dbReference type="GO" id="GO:0006906">
    <property type="term" value="P:vesicle fusion"/>
    <property type="evidence" value="ECO:0007669"/>
    <property type="project" value="TreeGrafter"/>
</dbReference>
<proteinExistence type="inferred from homology"/>
<evidence type="ECO:0000256" key="1">
    <source>
        <dbReference type="ARBA" id="ARBA00004211"/>
    </source>
</evidence>
<keyword evidence="4" id="KW-0812">Transmembrane</keyword>
<evidence type="ECO:0000256" key="4">
    <source>
        <dbReference type="SAM" id="Phobius"/>
    </source>
</evidence>
<dbReference type="FunCoup" id="A0A6P7FPF2">
    <property type="interactions" value="297"/>
</dbReference>
<evidence type="ECO:0000256" key="3">
    <source>
        <dbReference type="ARBA" id="ARBA00022775"/>
    </source>
</evidence>
<keyword evidence="3" id="KW-0813">Transport</keyword>
<dbReference type="EnsemblMetazoa" id="XM_050655824.1">
    <property type="protein sequence ID" value="XP_050511781.1"/>
    <property type="gene ID" value="LOC114331333"/>
</dbReference>
<dbReference type="Gene3D" id="1.20.58.70">
    <property type="match status" value="1"/>
</dbReference>
<feature type="domain" description="T-SNARE coiled-coil homology" evidence="5">
    <location>
        <begin position="164"/>
        <end position="226"/>
    </location>
</feature>
<dbReference type="InterPro" id="IPR045242">
    <property type="entry name" value="Syntaxin"/>
</dbReference>
<comment type="subcellular location">
    <subcellularLocation>
        <location evidence="1">Membrane</location>
        <topology evidence="1">Single-pass type IV membrane protein</topology>
    </subcellularLocation>
</comment>
<dbReference type="KEGG" id="dvv:114331333"/>
<dbReference type="SUPFAM" id="SSF47661">
    <property type="entry name" value="t-snare proteins"/>
    <property type="match status" value="1"/>
</dbReference>
<dbReference type="RefSeq" id="XP_050511781.1">
    <property type="nucleotide sequence ID" value="XM_050655824.1"/>
</dbReference>
<dbReference type="PROSITE" id="PS50192">
    <property type="entry name" value="T_SNARE"/>
    <property type="match status" value="1"/>
</dbReference>
<dbReference type="InterPro" id="IPR000727">
    <property type="entry name" value="T_SNARE_dom"/>
</dbReference>
<dbReference type="PANTHER" id="PTHR19957">
    <property type="entry name" value="SYNTAXIN"/>
    <property type="match status" value="1"/>
</dbReference>
<dbReference type="GO" id="GO:0006836">
    <property type="term" value="P:neurotransmitter transport"/>
    <property type="evidence" value="ECO:0007669"/>
    <property type="project" value="UniProtKB-KW"/>
</dbReference>
<keyword evidence="7" id="KW-1185">Reference proteome</keyword>